<keyword evidence="3" id="KW-1185">Reference proteome</keyword>
<protein>
    <submittedName>
        <fullName evidence="4">Uncharacterized protein LOC136080410</fullName>
    </submittedName>
</protein>
<dbReference type="InterPro" id="IPR009057">
    <property type="entry name" value="Homeodomain-like_sf"/>
</dbReference>
<proteinExistence type="predicted"/>
<dbReference type="InterPro" id="IPR036397">
    <property type="entry name" value="RNaseH_sf"/>
</dbReference>
<dbReference type="PANTHER" id="PTHR19303">
    <property type="entry name" value="TRANSPOSON"/>
    <property type="match status" value="1"/>
</dbReference>
<feature type="coiled-coil region" evidence="1">
    <location>
        <begin position="430"/>
        <end position="468"/>
    </location>
</feature>
<reference evidence="4" key="1">
    <citation type="submission" date="2025-08" db="UniProtKB">
        <authorList>
            <consortium name="RefSeq"/>
        </authorList>
    </citation>
    <scope>IDENTIFICATION</scope>
</reference>
<dbReference type="GeneID" id="136080410"/>
<dbReference type="InterPro" id="IPR050863">
    <property type="entry name" value="CenT-Element_Derived"/>
</dbReference>
<evidence type="ECO:0000259" key="2">
    <source>
        <dbReference type="Pfam" id="PF03184"/>
    </source>
</evidence>
<evidence type="ECO:0000313" key="3">
    <source>
        <dbReference type="Proteomes" id="UP001652625"/>
    </source>
</evidence>
<feature type="domain" description="DDE-1" evidence="2">
    <location>
        <begin position="205"/>
        <end position="346"/>
    </location>
</feature>
<dbReference type="Proteomes" id="UP001652625">
    <property type="component" value="Chromosome 05"/>
</dbReference>
<dbReference type="SUPFAM" id="SSF46689">
    <property type="entry name" value="Homeodomain-like"/>
    <property type="match status" value="1"/>
</dbReference>
<dbReference type="PANTHER" id="PTHR19303:SF74">
    <property type="entry name" value="POGO TRANSPOSABLE ELEMENT WITH KRAB DOMAIN"/>
    <property type="match status" value="1"/>
</dbReference>
<evidence type="ECO:0000256" key="1">
    <source>
        <dbReference type="SAM" id="Coils"/>
    </source>
</evidence>
<accession>A0ABM4BV81</accession>
<evidence type="ECO:0000313" key="4">
    <source>
        <dbReference type="RefSeq" id="XP_065653101.1"/>
    </source>
</evidence>
<dbReference type="Gene3D" id="3.30.420.10">
    <property type="entry name" value="Ribonuclease H-like superfamily/Ribonuclease H"/>
    <property type="match status" value="1"/>
</dbReference>
<dbReference type="Gene3D" id="1.10.10.60">
    <property type="entry name" value="Homeodomain-like"/>
    <property type="match status" value="1"/>
</dbReference>
<sequence>MKPKYNADSLERAIVLVCEKKSTIYHAAKECSVPKETLRRRIKQQEFNANKRESRKNVLSDNDETMIVAAAQYCQRYGLPLDSLDICNLVGQFCTTMRMKTPFKNGIPGKDWIISFKKRHFDKLRLRKPEILTFSRAKSLTHEVVDKFFTILSDVIHNNNIVPSSIYNLDETGLSTNHLTKRVFVHPKSKDAYELAGSSGKAMYSVLFCVSADGRYLPPFVVFKGEGYLYSKWVENGPPGCAFGATASGWMQDFLFENWFVEHFIPFVDQDQKPILLLYDGHGSHLTYGTIKAAMDNDIQIICLPPNCSHALQPLDVFGPLKNEWRKILKRFARETQQKNIDKTAFTGLLKQLCQRLSPANAIAGFRGSGISPLSKEKMERRITGIDFLNQSPERYSPKSPRIQTPRSAMREALRSIICLNVSAETAAIIEQQKQKRKRVQAKCGELLTNEKVKRRLLEEQKVREEKNKVKKKFTKKTITFTEVSKKYPKRSKKCPK</sequence>
<organism evidence="3 4">
    <name type="scientific">Hydra vulgaris</name>
    <name type="common">Hydra</name>
    <name type="synonym">Hydra attenuata</name>
    <dbReference type="NCBI Taxonomy" id="6087"/>
    <lineage>
        <taxon>Eukaryota</taxon>
        <taxon>Metazoa</taxon>
        <taxon>Cnidaria</taxon>
        <taxon>Hydrozoa</taxon>
        <taxon>Hydroidolina</taxon>
        <taxon>Anthoathecata</taxon>
        <taxon>Aplanulata</taxon>
        <taxon>Hydridae</taxon>
        <taxon>Hydra</taxon>
    </lineage>
</organism>
<dbReference type="Pfam" id="PF03184">
    <property type="entry name" value="DDE_1"/>
    <property type="match status" value="1"/>
</dbReference>
<dbReference type="InterPro" id="IPR004875">
    <property type="entry name" value="DDE_SF_endonuclease_dom"/>
</dbReference>
<name>A0ABM4BV81_HYDVU</name>
<dbReference type="RefSeq" id="XP_065653101.1">
    <property type="nucleotide sequence ID" value="XM_065797029.1"/>
</dbReference>
<keyword evidence="1" id="KW-0175">Coiled coil</keyword>
<gene>
    <name evidence="4" type="primary">LOC136080410</name>
</gene>